<dbReference type="EMBL" id="CP121694">
    <property type="protein sequence ID" value="WRO23486.1"/>
    <property type="molecule type" value="Genomic_DNA"/>
</dbReference>
<dbReference type="AlphaFoldDB" id="A0AAU0UQU4"/>
<proteinExistence type="predicted"/>
<dbReference type="Proteomes" id="UP001329915">
    <property type="component" value="Chromosome"/>
</dbReference>
<protein>
    <recommendedName>
        <fullName evidence="3">GNAT family N-acetyltransferase</fullName>
    </recommendedName>
</protein>
<gene>
    <name evidence="1" type="ORF">MFMK1_003346</name>
</gene>
<reference evidence="1 2" key="1">
    <citation type="submission" date="2023-04" db="EMBL/GenBank/DDBJ databases">
        <authorList>
            <person name="Hsu D."/>
        </authorList>
    </citation>
    <scope>NUCLEOTIDE SEQUENCE [LARGE SCALE GENOMIC DNA]</scope>
    <source>
        <strain evidence="1 2">MK1</strain>
    </source>
</reference>
<name>A0AAU0UQU4_9FIRM</name>
<evidence type="ECO:0008006" key="3">
    <source>
        <dbReference type="Google" id="ProtNLM"/>
    </source>
</evidence>
<sequence length="55" mass="6327">MPLLNEYRRCIWWRLPENEFERQCGESNKNAMKEIVNSGKASGIIAYIGDEPVGL</sequence>
<keyword evidence="2" id="KW-1185">Reference proteome</keyword>
<evidence type="ECO:0000313" key="1">
    <source>
        <dbReference type="EMBL" id="WRO23486.1"/>
    </source>
</evidence>
<accession>A0AAU0UQU4</accession>
<dbReference type="KEGG" id="dbc:MFMK1_003346"/>
<organism evidence="1 2">
    <name type="scientific">Metallumcola ferriviriculae</name>
    <dbReference type="NCBI Taxonomy" id="3039180"/>
    <lineage>
        <taxon>Bacteria</taxon>
        <taxon>Bacillati</taxon>
        <taxon>Bacillota</taxon>
        <taxon>Clostridia</taxon>
        <taxon>Neomoorellales</taxon>
        <taxon>Desulfitibacteraceae</taxon>
        <taxon>Metallumcola</taxon>
    </lineage>
</organism>
<dbReference type="RefSeq" id="WP_366922867.1">
    <property type="nucleotide sequence ID" value="NZ_CP121694.1"/>
</dbReference>
<evidence type="ECO:0000313" key="2">
    <source>
        <dbReference type="Proteomes" id="UP001329915"/>
    </source>
</evidence>